<comment type="caution">
    <text evidence="1">The sequence shown here is derived from an EMBL/GenBank/DDBJ whole genome shotgun (WGS) entry which is preliminary data.</text>
</comment>
<dbReference type="Proteomes" id="UP001162640">
    <property type="component" value="Unassembled WGS sequence"/>
</dbReference>
<reference evidence="2" key="1">
    <citation type="journal article" date="2023" name="Commun. Biol.">
        <title>Genome analysis of Parmales, the sister group of diatoms, reveals the evolutionary specialization of diatoms from phago-mixotrophs to photoautotrophs.</title>
        <authorList>
            <person name="Ban H."/>
            <person name="Sato S."/>
            <person name="Yoshikawa S."/>
            <person name="Yamada K."/>
            <person name="Nakamura Y."/>
            <person name="Ichinomiya M."/>
            <person name="Sato N."/>
            <person name="Blanc-Mathieu R."/>
            <person name="Endo H."/>
            <person name="Kuwata A."/>
            <person name="Ogata H."/>
        </authorList>
    </citation>
    <scope>NUCLEOTIDE SEQUENCE [LARGE SCALE GENOMIC DNA]</scope>
</reference>
<proteinExistence type="predicted"/>
<sequence length="111" mass="12044">MACVHFALYGAVGVDGKKTLAMRTSKENGDMRRPDEVGAVIKASQADVKSVVLNICQGAKSAKDFIGGAGYVIGWKTAVQFSEQYYKSIKDGDSVEVAFFHAITNMEKIYN</sequence>
<name>A0A9W7EED4_9STRA</name>
<dbReference type="EMBL" id="BLQM01000212">
    <property type="protein sequence ID" value="GMH75782.1"/>
    <property type="molecule type" value="Genomic_DNA"/>
</dbReference>
<gene>
    <name evidence="1" type="ORF">TL16_g06872</name>
</gene>
<protein>
    <submittedName>
        <fullName evidence="1">Uncharacterized protein</fullName>
    </submittedName>
</protein>
<evidence type="ECO:0000313" key="1">
    <source>
        <dbReference type="EMBL" id="GMH75782.1"/>
    </source>
</evidence>
<accession>A0A9W7EED4</accession>
<dbReference type="AlphaFoldDB" id="A0A9W7EED4"/>
<organism evidence="1 2">
    <name type="scientific">Triparma laevis f. inornata</name>
    <dbReference type="NCBI Taxonomy" id="1714386"/>
    <lineage>
        <taxon>Eukaryota</taxon>
        <taxon>Sar</taxon>
        <taxon>Stramenopiles</taxon>
        <taxon>Ochrophyta</taxon>
        <taxon>Bolidophyceae</taxon>
        <taxon>Parmales</taxon>
        <taxon>Triparmaceae</taxon>
        <taxon>Triparma</taxon>
    </lineage>
</organism>
<evidence type="ECO:0000313" key="2">
    <source>
        <dbReference type="Proteomes" id="UP001162640"/>
    </source>
</evidence>